<dbReference type="InterPro" id="IPR001611">
    <property type="entry name" value="Leu-rich_rpt"/>
</dbReference>
<feature type="region of interest" description="Disordered" evidence="4">
    <location>
        <begin position="330"/>
        <end position="383"/>
    </location>
</feature>
<name>A0A443QYU0_9ACAR</name>
<evidence type="ECO:0000313" key="6">
    <source>
        <dbReference type="Proteomes" id="UP000285301"/>
    </source>
</evidence>
<dbReference type="GO" id="GO:0006913">
    <property type="term" value="P:nucleocytoplasmic transport"/>
    <property type="evidence" value="ECO:0007669"/>
    <property type="project" value="TreeGrafter"/>
</dbReference>
<keyword evidence="1" id="KW-0343">GTPase activation</keyword>
<sequence>MEDKVSFSGKALKLNDESDAQPIVDAIVDCLNLRILDLEGNTLGIDAAKAIGKALESKPTLENANFKDLFTGRLKTEIPDAIRYLTAGITLANAKLVELDLSDNAFGPIGVKALLPFLQSDSCQALRELRLNNNGLGIEGGKLLATALKNLRHLEFLICGRNRLENDAAIAFGNALSNISTLKRLEMPQNGIKAEGIEALSRAIKANPKLEILNLNDNIMTSRGGEAIAAALENAEHIEVINFGDCLLRKNGCKALLESLSRGGVLRNVKELILNGNEIGGYELAELIIGVFSDSSIDFRNVKLDLGFNNFGTNLCDRIKEKLRGKIDLTLSDDEGSADEEGDEEYEEEEEEESENDEGEEGGDEQETEEDTEETKQREDIEEITKIVENVCISSS</sequence>
<dbReference type="EMBL" id="NCKU01003107">
    <property type="protein sequence ID" value="RWS08163.1"/>
    <property type="molecule type" value="Genomic_DNA"/>
</dbReference>
<dbReference type="SMART" id="SM00368">
    <property type="entry name" value="LRR_RI"/>
    <property type="match status" value="8"/>
</dbReference>
<evidence type="ECO:0000256" key="3">
    <source>
        <dbReference type="ARBA" id="ARBA00022737"/>
    </source>
</evidence>
<accession>A0A443QYU0</accession>
<dbReference type="PANTHER" id="PTHR24113">
    <property type="entry name" value="RAN GTPASE-ACTIVATING PROTEIN 1"/>
    <property type="match status" value="1"/>
</dbReference>
<dbReference type="PANTHER" id="PTHR24113:SF12">
    <property type="entry name" value="RAN GTPASE-ACTIVATING PROTEIN 1"/>
    <property type="match status" value="1"/>
</dbReference>
<dbReference type="GO" id="GO:0031267">
    <property type="term" value="F:small GTPase binding"/>
    <property type="evidence" value="ECO:0007669"/>
    <property type="project" value="TreeGrafter"/>
</dbReference>
<reference evidence="5 6" key="1">
    <citation type="journal article" date="2018" name="Gigascience">
        <title>Genomes of trombidid mites reveal novel predicted allergens and laterally-transferred genes associated with secondary metabolism.</title>
        <authorList>
            <person name="Dong X."/>
            <person name="Chaisiri K."/>
            <person name="Xia D."/>
            <person name="Armstrong S.D."/>
            <person name="Fang Y."/>
            <person name="Donnelly M.J."/>
            <person name="Kadowaki T."/>
            <person name="McGarry J.W."/>
            <person name="Darby A.C."/>
            <person name="Makepeace B.L."/>
        </authorList>
    </citation>
    <scope>NUCLEOTIDE SEQUENCE [LARGE SCALE GENOMIC DNA]</scope>
    <source>
        <strain evidence="5">UoL-WK</strain>
    </source>
</reference>
<evidence type="ECO:0000256" key="4">
    <source>
        <dbReference type="SAM" id="MobiDB-lite"/>
    </source>
</evidence>
<dbReference type="GO" id="GO:0005634">
    <property type="term" value="C:nucleus"/>
    <property type="evidence" value="ECO:0007669"/>
    <property type="project" value="TreeGrafter"/>
</dbReference>
<keyword evidence="3" id="KW-0677">Repeat</keyword>
<dbReference type="GO" id="GO:0005096">
    <property type="term" value="F:GTPase activator activity"/>
    <property type="evidence" value="ECO:0007669"/>
    <property type="project" value="UniProtKB-KW"/>
</dbReference>
<dbReference type="OrthoDB" id="184583at2759"/>
<proteinExistence type="predicted"/>
<dbReference type="Gene3D" id="3.80.10.10">
    <property type="entry name" value="Ribonuclease Inhibitor"/>
    <property type="match status" value="1"/>
</dbReference>
<gene>
    <name evidence="5" type="ORF">B4U79_10100</name>
</gene>
<evidence type="ECO:0000313" key="5">
    <source>
        <dbReference type="EMBL" id="RWS08163.1"/>
    </source>
</evidence>
<dbReference type="Proteomes" id="UP000285301">
    <property type="component" value="Unassembled WGS sequence"/>
</dbReference>
<protein>
    <submittedName>
        <fullName evidence="5">Ran GTPase-activating protein 1-like protein</fullName>
    </submittedName>
</protein>
<keyword evidence="2" id="KW-0433">Leucine-rich repeat</keyword>
<dbReference type="CDD" id="cd00116">
    <property type="entry name" value="LRR_RI"/>
    <property type="match status" value="1"/>
</dbReference>
<dbReference type="AlphaFoldDB" id="A0A443QYU0"/>
<dbReference type="SUPFAM" id="SSF52047">
    <property type="entry name" value="RNI-like"/>
    <property type="match status" value="1"/>
</dbReference>
<evidence type="ECO:0000256" key="2">
    <source>
        <dbReference type="ARBA" id="ARBA00022614"/>
    </source>
</evidence>
<dbReference type="InterPro" id="IPR032675">
    <property type="entry name" value="LRR_dom_sf"/>
</dbReference>
<dbReference type="Pfam" id="PF13516">
    <property type="entry name" value="LRR_6"/>
    <property type="match status" value="5"/>
</dbReference>
<feature type="compositionally biased region" description="Acidic residues" evidence="4">
    <location>
        <begin position="331"/>
        <end position="373"/>
    </location>
</feature>
<dbReference type="STRING" id="1965070.A0A443QYU0"/>
<feature type="compositionally biased region" description="Basic and acidic residues" evidence="4">
    <location>
        <begin position="374"/>
        <end position="383"/>
    </location>
</feature>
<organism evidence="5 6">
    <name type="scientific">Dinothrombium tinctorium</name>
    <dbReference type="NCBI Taxonomy" id="1965070"/>
    <lineage>
        <taxon>Eukaryota</taxon>
        <taxon>Metazoa</taxon>
        <taxon>Ecdysozoa</taxon>
        <taxon>Arthropoda</taxon>
        <taxon>Chelicerata</taxon>
        <taxon>Arachnida</taxon>
        <taxon>Acari</taxon>
        <taxon>Acariformes</taxon>
        <taxon>Trombidiformes</taxon>
        <taxon>Prostigmata</taxon>
        <taxon>Anystina</taxon>
        <taxon>Parasitengona</taxon>
        <taxon>Trombidioidea</taxon>
        <taxon>Trombidiidae</taxon>
        <taxon>Dinothrombium</taxon>
    </lineage>
</organism>
<evidence type="ECO:0000256" key="1">
    <source>
        <dbReference type="ARBA" id="ARBA00022468"/>
    </source>
</evidence>
<dbReference type="GO" id="GO:0005829">
    <property type="term" value="C:cytosol"/>
    <property type="evidence" value="ECO:0007669"/>
    <property type="project" value="TreeGrafter"/>
</dbReference>
<keyword evidence="6" id="KW-1185">Reference proteome</keyword>
<comment type="caution">
    <text evidence="5">The sequence shown here is derived from an EMBL/GenBank/DDBJ whole genome shotgun (WGS) entry which is preliminary data.</text>
</comment>
<dbReference type="GO" id="GO:0048471">
    <property type="term" value="C:perinuclear region of cytoplasm"/>
    <property type="evidence" value="ECO:0007669"/>
    <property type="project" value="TreeGrafter"/>
</dbReference>
<dbReference type="InterPro" id="IPR027038">
    <property type="entry name" value="RanGap"/>
</dbReference>